<dbReference type="Proteomes" id="UP000503297">
    <property type="component" value="Chromosome"/>
</dbReference>
<evidence type="ECO:0000259" key="2">
    <source>
        <dbReference type="SMART" id="SM00089"/>
    </source>
</evidence>
<evidence type="ECO:0000313" key="3">
    <source>
        <dbReference type="EMBL" id="QKF07500.1"/>
    </source>
</evidence>
<dbReference type="GO" id="GO:0016020">
    <property type="term" value="C:membrane"/>
    <property type="evidence" value="ECO:0007669"/>
    <property type="project" value="InterPro"/>
</dbReference>
<dbReference type="InterPro" id="IPR005046">
    <property type="entry name" value="DUF285"/>
</dbReference>
<dbReference type="NCBIfam" id="TIGR02167">
    <property type="entry name" value="Liste_lipo_26"/>
    <property type="match status" value="4"/>
</dbReference>
<feature type="domain" description="PKD/Chitinase" evidence="2">
    <location>
        <begin position="654"/>
        <end position="731"/>
    </location>
</feature>
<name>A0A6M8J0J2_9ACTN</name>
<feature type="domain" description="PKD/Chitinase" evidence="2">
    <location>
        <begin position="1064"/>
        <end position="1143"/>
    </location>
</feature>
<feature type="domain" description="PKD/Chitinase" evidence="2">
    <location>
        <begin position="790"/>
        <end position="896"/>
    </location>
</feature>
<evidence type="ECO:0000313" key="4">
    <source>
        <dbReference type="Proteomes" id="UP000503297"/>
    </source>
</evidence>
<dbReference type="Pfam" id="PF05345">
    <property type="entry name" value="He_PIG"/>
    <property type="match status" value="15"/>
</dbReference>
<evidence type="ECO:0000256" key="1">
    <source>
        <dbReference type="SAM" id="MobiDB-lite"/>
    </source>
</evidence>
<feature type="domain" description="PKD/Chitinase" evidence="2">
    <location>
        <begin position="491"/>
        <end position="566"/>
    </location>
</feature>
<organism evidence="3 4">
    <name type="scientific">Berryella wangjianweii</name>
    <dbReference type="NCBI Taxonomy" id="2734634"/>
    <lineage>
        <taxon>Bacteria</taxon>
        <taxon>Bacillati</taxon>
        <taxon>Actinomycetota</taxon>
        <taxon>Coriobacteriia</taxon>
        <taxon>Eggerthellales</taxon>
        <taxon>Eggerthellaceae</taxon>
        <taxon>Berryella</taxon>
    </lineage>
</organism>
<feature type="domain" description="PKD/Chitinase" evidence="2">
    <location>
        <begin position="1648"/>
        <end position="1722"/>
    </location>
</feature>
<dbReference type="InterPro" id="IPR011889">
    <property type="entry name" value="Liste_lipo_26"/>
</dbReference>
<feature type="domain" description="PKD/Chitinase" evidence="2">
    <location>
        <begin position="1236"/>
        <end position="1307"/>
    </location>
</feature>
<dbReference type="EMBL" id="CP053716">
    <property type="protein sequence ID" value="QKF07500.1"/>
    <property type="molecule type" value="Genomic_DNA"/>
</dbReference>
<gene>
    <name evidence="3" type="ORF">HLV38_04725</name>
</gene>
<protein>
    <submittedName>
        <fullName evidence="3">BspA family leucine-rich repeat surface protein</fullName>
    </submittedName>
</protein>
<feature type="domain" description="PKD/Chitinase" evidence="2">
    <location>
        <begin position="1568"/>
        <end position="1639"/>
    </location>
</feature>
<feature type="domain" description="PKD/Chitinase" evidence="2">
    <location>
        <begin position="1146"/>
        <end position="1225"/>
    </location>
</feature>
<dbReference type="Gene3D" id="2.60.40.10">
    <property type="entry name" value="Immunoglobulins"/>
    <property type="match status" value="15"/>
</dbReference>
<reference evidence="4" key="1">
    <citation type="submission" date="2020-05" db="EMBL/GenBank/DDBJ databases">
        <title>Novel species in genus Nocardioides.</title>
        <authorList>
            <person name="Zhang G."/>
        </authorList>
    </citation>
    <scope>NUCLEOTIDE SEQUENCE [LARGE SCALE GENOMIC DNA]</scope>
    <source>
        <strain evidence="4">zg-1050</strain>
    </source>
</reference>
<dbReference type="KEGG" id="bwa:HLV38_04725"/>
<dbReference type="InterPro" id="IPR015919">
    <property type="entry name" value="Cadherin-like_sf"/>
</dbReference>
<feature type="compositionally biased region" description="Polar residues" evidence="1">
    <location>
        <begin position="1102"/>
        <end position="1114"/>
    </location>
</feature>
<dbReference type="GO" id="GO:0005975">
    <property type="term" value="P:carbohydrate metabolic process"/>
    <property type="evidence" value="ECO:0007669"/>
    <property type="project" value="UniProtKB-ARBA"/>
</dbReference>
<feature type="region of interest" description="Disordered" evidence="1">
    <location>
        <begin position="1095"/>
        <end position="1114"/>
    </location>
</feature>
<dbReference type="RefSeq" id="WP_173164654.1">
    <property type="nucleotide sequence ID" value="NZ_CP053716.1"/>
</dbReference>
<accession>A0A6M8J0J2</accession>
<feature type="domain" description="PKD/Chitinase" evidence="2">
    <location>
        <begin position="1477"/>
        <end position="1555"/>
    </location>
</feature>
<dbReference type="InterPro" id="IPR013783">
    <property type="entry name" value="Ig-like_fold"/>
</dbReference>
<dbReference type="Pfam" id="PF03382">
    <property type="entry name" value="DUF285"/>
    <property type="match status" value="2"/>
</dbReference>
<feature type="domain" description="PKD/Chitinase" evidence="2">
    <location>
        <begin position="1396"/>
        <end position="1473"/>
    </location>
</feature>
<dbReference type="SMART" id="SM00089">
    <property type="entry name" value="PKD"/>
    <property type="match status" value="12"/>
</dbReference>
<proteinExistence type="predicted"/>
<dbReference type="InterPro" id="IPR022409">
    <property type="entry name" value="PKD/Chitinase_dom"/>
</dbReference>
<feature type="domain" description="PKD/Chitinase" evidence="2">
    <location>
        <begin position="984"/>
        <end position="1061"/>
    </location>
</feature>
<dbReference type="GO" id="GO:0005509">
    <property type="term" value="F:calcium ion binding"/>
    <property type="evidence" value="ECO:0007669"/>
    <property type="project" value="InterPro"/>
</dbReference>
<feature type="region of interest" description="Disordered" evidence="1">
    <location>
        <begin position="1720"/>
        <end position="1743"/>
    </location>
</feature>
<keyword evidence="4" id="KW-1185">Reference proteome</keyword>
<feature type="domain" description="PKD/Chitinase" evidence="2">
    <location>
        <begin position="1319"/>
        <end position="1390"/>
    </location>
</feature>
<dbReference type="SUPFAM" id="SSF49313">
    <property type="entry name" value="Cadherin-like"/>
    <property type="match status" value="15"/>
</dbReference>
<sequence>MAYAHRFMRCTTAWVALVVVMMTSAFAVLVSGGAGLAYANEPAAHSDAFVFTIDTRLGPAPHTSFTIKGLDPGHPYSVNADLQGTGHAVNPTATDVTGDYVCNFTEPGVYQIELRGDFSQMGFDPRSIGQLVSVDQWGDSRQWTAMNSMFRNAVNLTTVPAEAPDLSRCTSLKSMFEGAKKFNSPIGNWDTSHVTNMSAMLKETAFNQPIGNWDTSHVTDMSYMFNGARAFNQPLNDWDVSNVTRMTYMFGLAREFNQPLDRWNTGNVTTMDRMFNAARAFNQPIGNWDVSHVTDPTAMFENATSFNQPLNDWDTSSFTSLKNMFSKATSFNQLLDRWNTSNVTTMAAAFQGAGAFNQPIGNWDTSKVDSLLNMFNSASSFNQPIDSWDVSRVRDFQYMLSRATAFNQDLGAWNMASADKLEGALSSSGMSHENYEAALAGWAATVPDGAGKPLGANGLRYYEDDPGHRAIMARGWVPRGDIPVSHAVVSVDDATGRVGEAMSIPVTASQGEVRFETLPAGLSYDAERHAIVGTPEQPGEYTVTATVTNELGESASDTFAVLVKRVLPAIDSIDDQNGRVGEPVNIPVSARDGEVSVAGLPDGASYDPTTGSIAGTPTASGDFPVTVKVTNPEGEAATVDFNLHVRPKAPVAGDVRPPADARVGDPISVPVTAENGTVEVEGLPDGLSYDPATGAVTGAPTESGDFPVAVVVTNAEGEEDASSFNLHVRPKAPVAGDVQPPAEVRVGDVLVIPVNTDNGTVEVEGLPDGLSYDPTTGVAEGASTVFGDFPVTVTVTNSEGEVASNFFNLHVKPKLPTAARIDDQVGRVGEPVGVPVTAENGTVEVTGLPDGLGYDPATGSIAGTPTVSGDFPVTVTVTNEEGETDTSTFNLHVKPKAPTAARIDDQVGRVGEPVGVPVNAENGDVTVTGLPDGLGYDPATGSIAGTPTASGDFPVTVKVTNPEGEAATVDFNLHVRPKAPVAGDVRPPADARVGDPISVPVTAENGTVEVEGLPDGLSYDPATGAVTGAPTESGDFPVAVTVTNAEGEVASGDFVIHVKPKLPTAARIDDQTGRVGEPVGIPVTVDNGDVTVTGLPDGASYDPTTGSIAGTPTTPGDYAVTVTVTNSEGEETTTTFNLHVRPKAPTAARIDDQTGRVGEPVGVPVNAENGDVTVTGLPDGLGYDPATGSITGTPTASGDFPVTVTVTNEEGETASSDFVIHVKPKLPTAARIDDQVGRVGEPVGVPVTAENGDVTVTGLPDGASYDPTTSAITGAPTQSGDFPVTVTVTNEEGETATATFNLHVRPKAPVAGDVRPPADARVGEPVGVPVTAENGTVEVTGLPDGLGYDPATGSIAGTPTTPGDYVVTVTVTNSEGEETTTTFHLPIKPKYPTLDEVNVPSGARVGEGLSIPVAAENGDVTVAGLPDGLVYDPATGTITGTPTTAGDFPVTVTVTNSAGEHVERTFNLPVRPIRAQLGDIGDQVGRLGDPFTLGIESQGGEVAVSGLPAGLSYDSASGSITGTPEVTGSFAVTVTATNAIGETTEKSFTLTVRPKLPVLGQVQPPMGGARMGDTVDIPVSAENGSVTVSGLPDGVTYDPTTGRITGAPTAPGDFSVVITVTNEVGEHVERTIDLAVKPKLPTLDDIEAPAPIYEGESVNIPVRAHDGAVTVTGLPDGLGYDPATGTIVGAPTQRGTFAITVTATNSDGEAVQKTISLVIEPRPADNGAPGTREDEGSSVGGDDADVRVEVAPHGAAGASHETPAVHGTALPTTGDAFAIAGPLTLAAAGVVAWASRRRSKESRS</sequence>